<protein>
    <submittedName>
        <fullName evidence="1">LysR family transcriptional regulator</fullName>
    </submittedName>
</protein>
<dbReference type="EMBL" id="JAYMRU010000008">
    <property type="protein sequence ID" value="MEM5401034.1"/>
    <property type="molecule type" value="Genomic_DNA"/>
</dbReference>
<evidence type="ECO:0000313" key="2">
    <source>
        <dbReference type="Proteomes" id="UP001392318"/>
    </source>
</evidence>
<organism evidence="1 2">
    <name type="scientific">Paraburkholderia unamae</name>
    <dbReference type="NCBI Taxonomy" id="219649"/>
    <lineage>
        <taxon>Bacteria</taxon>
        <taxon>Pseudomonadati</taxon>
        <taxon>Pseudomonadota</taxon>
        <taxon>Betaproteobacteria</taxon>
        <taxon>Burkholderiales</taxon>
        <taxon>Burkholderiaceae</taxon>
        <taxon>Paraburkholderia</taxon>
    </lineage>
</organism>
<accession>A0ACC6RH62</accession>
<gene>
    <name evidence="1" type="ORF">VSR83_13195</name>
</gene>
<keyword evidence="2" id="KW-1185">Reference proteome</keyword>
<sequence>MELRQLEAFAAVITSGSVTAAGRLLGRSQPAITRLIQELETEVGYALFTRNGPRVTLTEQGILLYEDVEHVLTGVQQIRKRAGEIGRGENRPLRIAATSALASGLVPVALARTDLAATAQTVQLRSLPPEQVVHDVLTGAADIGVASLPLEHRGVVVHWIGQSACVAALRDDDPLARSERLKLSACEGRRIVTMQNPYRLRRRLDHAFAQADVSPAGLIETNSSMNALTAVRAGLGISVLEPVTAYGMPLAGVAIRPIDADIPYFFGVISRDAIALPPSAVTLIDALADAARAVLPDFALRASAEHAQVLQSLYGDLPATKESLP</sequence>
<evidence type="ECO:0000313" key="1">
    <source>
        <dbReference type="EMBL" id="MEM5401034.1"/>
    </source>
</evidence>
<reference evidence="1" key="1">
    <citation type="submission" date="2024-01" db="EMBL/GenBank/DDBJ databases">
        <title>The diversity of rhizobia nodulating Mimosa spp. in eleven states of Brazil covering several biomes is determined by host plant, location, and edaphic factors.</title>
        <authorList>
            <person name="Rouws L."/>
            <person name="Barauna A."/>
            <person name="Beukes C."/>
            <person name="De Faria S.M."/>
            <person name="Gross E."/>
            <person name="Dos Reis Junior F.B."/>
            <person name="Simon M."/>
            <person name="Maluk M."/>
            <person name="Odee D.W."/>
            <person name="Kenicer G."/>
            <person name="Young J.P.W."/>
            <person name="Reis V.M."/>
            <person name="Zilli J."/>
            <person name="James E.K."/>
        </authorList>
    </citation>
    <scope>NUCLEOTIDE SEQUENCE</scope>
    <source>
        <strain evidence="1">JPY452</strain>
    </source>
</reference>
<dbReference type="Proteomes" id="UP001392318">
    <property type="component" value="Unassembled WGS sequence"/>
</dbReference>
<comment type="caution">
    <text evidence="1">The sequence shown here is derived from an EMBL/GenBank/DDBJ whole genome shotgun (WGS) entry which is preliminary data.</text>
</comment>
<name>A0ACC6RH62_9BURK</name>
<proteinExistence type="predicted"/>